<evidence type="ECO:0000313" key="3">
    <source>
        <dbReference type="Proteomes" id="UP000070700"/>
    </source>
</evidence>
<feature type="domain" description="Heterokaryon incompatibility" evidence="1">
    <location>
        <begin position="220"/>
        <end position="372"/>
    </location>
</feature>
<dbReference type="PANTHER" id="PTHR33112:SF16">
    <property type="entry name" value="HETEROKARYON INCOMPATIBILITY DOMAIN-CONTAINING PROTEIN"/>
    <property type="match status" value="1"/>
</dbReference>
<reference evidence="2 3" key="1">
    <citation type="submission" date="2015-10" db="EMBL/GenBank/DDBJ databases">
        <title>Full genome of DAOMC 229536 Phialocephala scopiformis, a fungal endophyte of spruce producing the potent anti-insectan compound rugulosin.</title>
        <authorList>
            <consortium name="DOE Joint Genome Institute"/>
            <person name="Walker A.K."/>
            <person name="Frasz S.L."/>
            <person name="Seifert K.A."/>
            <person name="Miller J.D."/>
            <person name="Mondo S.J."/>
            <person name="Labutti K."/>
            <person name="Lipzen A."/>
            <person name="Dockter R."/>
            <person name="Kennedy M."/>
            <person name="Grigoriev I.V."/>
            <person name="Spatafora J.W."/>
        </authorList>
    </citation>
    <scope>NUCLEOTIDE SEQUENCE [LARGE SCALE GENOMIC DNA]</scope>
    <source>
        <strain evidence="2 3">CBS 120377</strain>
    </source>
</reference>
<dbReference type="Proteomes" id="UP000070700">
    <property type="component" value="Unassembled WGS sequence"/>
</dbReference>
<evidence type="ECO:0000259" key="1">
    <source>
        <dbReference type="Pfam" id="PF06985"/>
    </source>
</evidence>
<protein>
    <submittedName>
        <fullName evidence="2">HET-domain-containing protein</fullName>
    </submittedName>
</protein>
<name>A0A194XW03_MOLSC</name>
<accession>A0A194XW03</accession>
<dbReference type="Pfam" id="PF06985">
    <property type="entry name" value="HET"/>
    <property type="match status" value="1"/>
</dbReference>
<dbReference type="OrthoDB" id="3522278at2759"/>
<sequence>MLCNLCQNIQFRRYLELTREEKIELLTNWDEWPPDAYHEDEVLSNDAGLVGIDESFYFHHRNLESLRKAADDGCHFCYQIFYGLLETTVLDHNVKNSSESLYLNLQPPCLEKPEREHLYHGDLDVRLGADSLGSMRLRYLDDFVKFSPSSHNMEHNSSTGSSTNLNLASSWLYDCANYHEHCCHKPQMKSILPHRVLDLRDRGNARKVFLSVGEDRVGSYAALSYCWGKSESKPKYLTTKENLKQQQKAVDTTTLPKSFTDAIVVCQHLGIRFLWIDSICIIQDDKSDWKTQSERMGDIYSNATLTISAAIGEDSHSGLFSDRDPRTTYPCTLNFQYPNEDGVITKGAFLTCRDSYWPKTAHLDTRGWTFQEKYLSPRTLHFHETEMSWTCASSIASEGLPMSLQPLTNKSDFDKYIKVDTNRALPTQIEMVQKYHWWYQTMEIYSHRNFTFESDRLMALAGLASAFQCSDDEFLYGLWKSDLVHGLAWRFDGQQKEIAAETSSMSPIPTWSWASRPGNIITYSNSDLPPGVFMELNESITSYYIPEGSLKHTFIEVLGVEPMPQATNSSSLSTFTGRSLRLRGLVIRISLTESSMAYDSSSWSTKTSRTLFRDAFTLKNRKCKRFLGDVFYDEPVVKGDNLYCLPLSVLPLAAHKVSMRPNDANAQTQRPFGDIAIDKLVSMQNMSLELEGRTLPLMTWCAGLISCCRMERKDTLSCLLLKIVDAEEMRFRRVGYVEIMDGRLFEGLAPITLEIR</sequence>
<dbReference type="GeneID" id="28820108"/>
<dbReference type="InterPro" id="IPR010730">
    <property type="entry name" value="HET"/>
</dbReference>
<proteinExistence type="predicted"/>
<organism evidence="2 3">
    <name type="scientific">Mollisia scopiformis</name>
    <name type="common">Conifer needle endophyte fungus</name>
    <name type="synonym">Phialocephala scopiformis</name>
    <dbReference type="NCBI Taxonomy" id="149040"/>
    <lineage>
        <taxon>Eukaryota</taxon>
        <taxon>Fungi</taxon>
        <taxon>Dikarya</taxon>
        <taxon>Ascomycota</taxon>
        <taxon>Pezizomycotina</taxon>
        <taxon>Leotiomycetes</taxon>
        <taxon>Helotiales</taxon>
        <taxon>Mollisiaceae</taxon>
        <taxon>Mollisia</taxon>
    </lineage>
</organism>
<dbReference type="AlphaFoldDB" id="A0A194XW03"/>
<dbReference type="RefSeq" id="XP_018078845.1">
    <property type="nucleotide sequence ID" value="XM_018210382.1"/>
</dbReference>
<dbReference type="STRING" id="149040.A0A194XW03"/>
<dbReference type="KEGG" id="psco:LY89DRAFT_605144"/>
<dbReference type="EMBL" id="KQ947404">
    <property type="protein sequence ID" value="KUJ24490.1"/>
    <property type="molecule type" value="Genomic_DNA"/>
</dbReference>
<gene>
    <name evidence="2" type="ORF">LY89DRAFT_605144</name>
</gene>
<dbReference type="PANTHER" id="PTHR33112">
    <property type="entry name" value="DOMAIN PROTEIN, PUTATIVE-RELATED"/>
    <property type="match status" value="1"/>
</dbReference>
<dbReference type="InParanoid" id="A0A194XW03"/>
<keyword evidence="3" id="KW-1185">Reference proteome</keyword>
<evidence type="ECO:0000313" key="2">
    <source>
        <dbReference type="EMBL" id="KUJ24490.1"/>
    </source>
</evidence>